<evidence type="ECO:0000256" key="1">
    <source>
        <dbReference type="ARBA" id="ARBA00022821"/>
    </source>
</evidence>
<organism evidence="3 4">
    <name type="scientific">Rubroshorea leprosula</name>
    <dbReference type="NCBI Taxonomy" id="152421"/>
    <lineage>
        <taxon>Eukaryota</taxon>
        <taxon>Viridiplantae</taxon>
        <taxon>Streptophyta</taxon>
        <taxon>Embryophyta</taxon>
        <taxon>Tracheophyta</taxon>
        <taxon>Spermatophyta</taxon>
        <taxon>Magnoliopsida</taxon>
        <taxon>eudicotyledons</taxon>
        <taxon>Gunneridae</taxon>
        <taxon>Pentapetalae</taxon>
        <taxon>rosids</taxon>
        <taxon>malvids</taxon>
        <taxon>Malvales</taxon>
        <taxon>Dipterocarpaceae</taxon>
        <taxon>Rubroshorea</taxon>
    </lineage>
</organism>
<dbReference type="Pfam" id="PF00931">
    <property type="entry name" value="NB-ARC"/>
    <property type="match status" value="1"/>
</dbReference>
<keyword evidence="1" id="KW-0611">Plant defense</keyword>
<name>A0AAV5MEC7_9ROSI</name>
<proteinExistence type="predicted"/>
<reference evidence="3 4" key="1">
    <citation type="journal article" date="2021" name="Commun. Biol.">
        <title>The genome of Shorea leprosula (Dipterocarpaceae) highlights the ecological relevance of drought in aseasonal tropical rainforests.</title>
        <authorList>
            <person name="Ng K.K.S."/>
            <person name="Kobayashi M.J."/>
            <person name="Fawcett J.A."/>
            <person name="Hatakeyama M."/>
            <person name="Paape T."/>
            <person name="Ng C.H."/>
            <person name="Ang C.C."/>
            <person name="Tnah L.H."/>
            <person name="Lee C.T."/>
            <person name="Nishiyama T."/>
            <person name="Sese J."/>
            <person name="O'Brien M.J."/>
            <person name="Copetti D."/>
            <person name="Mohd Noor M.I."/>
            <person name="Ong R.C."/>
            <person name="Putra M."/>
            <person name="Sireger I.Z."/>
            <person name="Indrioko S."/>
            <person name="Kosugi Y."/>
            <person name="Izuno A."/>
            <person name="Isagi Y."/>
            <person name="Lee S.L."/>
            <person name="Shimizu K.K."/>
        </authorList>
    </citation>
    <scope>NUCLEOTIDE SEQUENCE [LARGE SCALE GENOMIC DNA]</scope>
    <source>
        <strain evidence="3">214</strain>
    </source>
</reference>
<dbReference type="SUPFAM" id="SSF52540">
    <property type="entry name" value="P-loop containing nucleoside triphosphate hydrolases"/>
    <property type="match status" value="1"/>
</dbReference>
<dbReference type="PANTHER" id="PTHR33463:SF212">
    <property type="entry name" value="AND NB-ARC DOMAINS-CONTAINING DISEASE RESISTANCE PROTEIN, PUTATIVE-RELATED"/>
    <property type="match status" value="1"/>
</dbReference>
<sequence length="224" mass="25916">MEAIIEMEKYVRNSVFSYVDCHRKLEEDMSDLRSEFQVLKRRKIDVNSRIQAEVHWGQFVKEEVQGWLQDAQKINDDMQVVEEMVCRVSYFARACLGKLVREKIEVVKRMQERGSFFEGLSVDRAPVSGIIFPTENLEDEISTKEKIWEHLMGDDVGMIGVYGIGGVGKTTIMKHVNNDLLKETKFHKVAWVTVSQARQYLIILLDSLRGMKCLVLSNRPKSLD</sequence>
<comment type="caution">
    <text evidence="3">The sequence shown here is derived from an EMBL/GenBank/DDBJ whole genome shotgun (WGS) entry which is preliminary data.</text>
</comment>
<dbReference type="Gene3D" id="3.40.50.300">
    <property type="entry name" value="P-loop containing nucleotide triphosphate hydrolases"/>
    <property type="match status" value="1"/>
</dbReference>
<dbReference type="InterPro" id="IPR050905">
    <property type="entry name" value="Plant_NBS-LRR"/>
</dbReference>
<evidence type="ECO:0000259" key="2">
    <source>
        <dbReference type="Pfam" id="PF00931"/>
    </source>
</evidence>
<dbReference type="InterPro" id="IPR027417">
    <property type="entry name" value="P-loop_NTPase"/>
</dbReference>
<dbReference type="InterPro" id="IPR002182">
    <property type="entry name" value="NB-ARC"/>
</dbReference>
<dbReference type="EMBL" id="BPVZ01000249">
    <property type="protein sequence ID" value="GKV48196.1"/>
    <property type="molecule type" value="Genomic_DNA"/>
</dbReference>
<dbReference type="AlphaFoldDB" id="A0AAV5MEC7"/>
<dbReference type="Proteomes" id="UP001054252">
    <property type="component" value="Unassembled WGS sequence"/>
</dbReference>
<keyword evidence="4" id="KW-1185">Reference proteome</keyword>
<feature type="domain" description="NB-ARC" evidence="2">
    <location>
        <begin position="143"/>
        <end position="201"/>
    </location>
</feature>
<evidence type="ECO:0000313" key="3">
    <source>
        <dbReference type="EMBL" id="GKV48196.1"/>
    </source>
</evidence>
<gene>
    <name evidence="3" type="ORF">SLEP1_g55022</name>
</gene>
<accession>A0AAV5MEC7</accession>
<evidence type="ECO:0000313" key="4">
    <source>
        <dbReference type="Proteomes" id="UP001054252"/>
    </source>
</evidence>
<dbReference type="PANTHER" id="PTHR33463">
    <property type="entry name" value="NB-ARC DOMAIN-CONTAINING PROTEIN-RELATED"/>
    <property type="match status" value="1"/>
</dbReference>
<dbReference type="GO" id="GO:0043531">
    <property type="term" value="F:ADP binding"/>
    <property type="evidence" value="ECO:0007669"/>
    <property type="project" value="InterPro"/>
</dbReference>
<protein>
    <recommendedName>
        <fullName evidence="2">NB-ARC domain-containing protein</fullName>
    </recommendedName>
</protein>